<dbReference type="RefSeq" id="WP_342759507.1">
    <property type="nucleotide sequence ID" value="NZ_CP146256.1"/>
</dbReference>
<accession>A0ABZ3F376</accession>
<dbReference type="Proteomes" id="UP001451571">
    <property type="component" value="Chromosome"/>
</dbReference>
<dbReference type="InterPro" id="IPR057845">
    <property type="entry name" value="Gad1"/>
</dbReference>
<keyword evidence="2" id="KW-1185">Reference proteome</keyword>
<protein>
    <submittedName>
        <fullName evidence="1">Uncharacterized protein</fullName>
    </submittedName>
</protein>
<name>A0ABZ3F376_9FIRM</name>
<gene>
    <name evidence="1" type="ORF">V6984_09290</name>
</gene>
<organism evidence="1 2">
    <name type="scientific">Kineothrix sedimenti</name>
    <dbReference type="NCBI Taxonomy" id="3123317"/>
    <lineage>
        <taxon>Bacteria</taxon>
        <taxon>Bacillati</taxon>
        <taxon>Bacillota</taxon>
        <taxon>Clostridia</taxon>
        <taxon>Lachnospirales</taxon>
        <taxon>Lachnospiraceae</taxon>
        <taxon>Kineothrix</taxon>
    </lineage>
</organism>
<evidence type="ECO:0000313" key="2">
    <source>
        <dbReference type="Proteomes" id="UP001451571"/>
    </source>
</evidence>
<dbReference type="Pfam" id="PF25705">
    <property type="entry name" value="Gad1"/>
    <property type="match status" value="1"/>
</dbReference>
<evidence type="ECO:0000313" key="1">
    <source>
        <dbReference type="EMBL" id="XAH75931.1"/>
    </source>
</evidence>
<proteinExistence type="predicted"/>
<dbReference type="EMBL" id="CP146256">
    <property type="protein sequence ID" value="XAH75931.1"/>
    <property type="molecule type" value="Genomic_DNA"/>
</dbReference>
<reference evidence="1 2" key="1">
    <citation type="submission" date="2024-02" db="EMBL/GenBank/DDBJ databases">
        <title>Bacterial strain from lacustrine sediment.</title>
        <authorList>
            <person name="Petit C."/>
            <person name="Fadhlaoui K."/>
        </authorList>
    </citation>
    <scope>NUCLEOTIDE SEQUENCE [LARGE SCALE GENOMIC DNA]</scope>
    <source>
        <strain evidence="1 2">IPX-CK</strain>
    </source>
</reference>
<sequence>MDFKIIDCIDYIYISKNERYNSAIDNLLFDGEKAEITNKNYWYKLPHIPKSVTVKKPNEQINKRYELKSGYAATELMPQIITMEMYNTDAYDEIIGCYSLKYDEVDGGYEDIEFTIDKIYTKKDFEFVPNTYCATVGLLTEIEYPEEVYQDMPCKLDSKQVFDLIREHVKANINTSIAKVTSDYDFHFEVTRNIGLANPYTKMVDTNSSWMNKRRKPKWVEKMVSDKSVPILNIKTPGSSDYGKDCVIPSPIIGENYKDLEKKVNSYLDEIMININKKYCECPQCQGWGVVEVE</sequence>